<evidence type="ECO:0000256" key="3">
    <source>
        <dbReference type="ARBA" id="ARBA00023239"/>
    </source>
</evidence>
<dbReference type="EMBL" id="JACBYR010000002">
    <property type="protein sequence ID" value="NYE85499.1"/>
    <property type="molecule type" value="Genomic_DNA"/>
</dbReference>
<keyword evidence="3 8" id="KW-0456">Lyase</keyword>
<evidence type="ECO:0000256" key="6">
    <source>
        <dbReference type="ARBA" id="ARBA00049253"/>
    </source>
</evidence>
<name>A0A7Y9LN12_9BURK</name>
<evidence type="ECO:0000313" key="9">
    <source>
        <dbReference type="Proteomes" id="UP000542125"/>
    </source>
</evidence>
<keyword evidence="9" id="KW-1185">Reference proteome</keyword>
<dbReference type="Proteomes" id="UP000542125">
    <property type="component" value="Unassembled WGS sequence"/>
</dbReference>
<dbReference type="SUPFAM" id="SSF117457">
    <property type="entry name" value="FumA C-terminal domain-like"/>
    <property type="match status" value="1"/>
</dbReference>
<dbReference type="InterPro" id="IPR004647">
    <property type="entry name" value="Fe-S_hydro-lyase_TtdB-typ_cat"/>
</dbReference>
<organism evidence="8 9">
    <name type="scientific">Pigmentiphaga litoralis</name>
    <dbReference type="NCBI Taxonomy" id="516702"/>
    <lineage>
        <taxon>Bacteria</taxon>
        <taxon>Pseudomonadati</taxon>
        <taxon>Pseudomonadota</taxon>
        <taxon>Betaproteobacteria</taxon>
        <taxon>Burkholderiales</taxon>
        <taxon>Alcaligenaceae</taxon>
        <taxon>Pigmentiphaga</taxon>
    </lineage>
</organism>
<reference evidence="8 9" key="1">
    <citation type="submission" date="2020-07" db="EMBL/GenBank/DDBJ databases">
        <title>Genomic Encyclopedia of Type Strains, Phase IV (KMG-V): Genome sequencing to study the core and pangenomes of soil and plant-associated prokaryotes.</title>
        <authorList>
            <person name="Whitman W."/>
        </authorList>
    </citation>
    <scope>NUCLEOTIDE SEQUENCE [LARGE SCALE GENOMIC DNA]</scope>
    <source>
        <strain evidence="8 9">SAS40</strain>
    </source>
</reference>
<comment type="catalytic activity">
    <reaction evidence="6">
        <text>(2R,3R)-tartrate = oxaloacetate + H2O</text>
        <dbReference type="Rhea" id="RHEA:15413"/>
        <dbReference type="ChEBI" id="CHEBI:15377"/>
        <dbReference type="ChEBI" id="CHEBI:16452"/>
        <dbReference type="ChEBI" id="CHEBI:30924"/>
        <dbReference type="EC" id="4.2.1.32"/>
    </reaction>
</comment>
<dbReference type="PANTHER" id="PTHR43351:SF3">
    <property type="entry name" value="L(+)-TARTRATE DEHYDRATASE SUBUNIT BETA"/>
    <property type="match status" value="1"/>
</dbReference>
<feature type="domain" description="Fe-S hydro-lyase tartrate dehydratase beta-type catalytic" evidence="7">
    <location>
        <begin position="6"/>
        <end position="183"/>
    </location>
</feature>
<accession>A0A7Y9LN12</accession>
<dbReference type="EC" id="4.2.1.32" evidence="4"/>
<sequence>MTHHTLHMPIDEAAVRQLKVNDTVTLEDTLYGIRDATQIHLFDRGRKTRMDLHGHAVIHTAPNVRKVPVSDRHPAGYEAICIGTTTSDRMERFTRPLMTEYGVRLVVGKGGLREGSLDAFRELGGAYLAIVGGTAALETTWIEQIEDVDMDDLNPESLWRFRIRHFGPLRVAMDSHGGSLYDSVRHDVDQQRDRVLAELGIGQGTGAATPTGARP</sequence>
<evidence type="ECO:0000313" key="8">
    <source>
        <dbReference type="EMBL" id="NYE85499.1"/>
    </source>
</evidence>
<dbReference type="InterPro" id="IPR036660">
    <property type="entry name" value="Fe-S_hydroAse_TtdB_cat_sf"/>
</dbReference>
<protein>
    <recommendedName>
        <fullName evidence="5">L(+)-tartrate dehydratase subunit beta</fullName>
        <ecNumber evidence="4">4.2.1.32</ecNumber>
    </recommendedName>
</protein>
<evidence type="ECO:0000256" key="4">
    <source>
        <dbReference type="ARBA" id="ARBA00039027"/>
    </source>
</evidence>
<dbReference type="Pfam" id="PF05683">
    <property type="entry name" value="Fumerase_C"/>
    <property type="match status" value="1"/>
</dbReference>
<evidence type="ECO:0000256" key="2">
    <source>
        <dbReference type="ARBA" id="ARBA00011103"/>
    </source>
</evidence>
<dbReference type="RefSeq" id="WP_179589476.1">
    <property type="nucleotide sequence ID" value="NZ_JACBYR010000002.1"/>
</dbReference>
<gene>
    <name evidence="8" type="ORF">FHW18_004806</name>
</gene>
<comment type="caution">
    <text evidence="8">The sequence shown here is derived from an EMBL/GenBank/DDBJ whole genome shotgun (WGS) entry which is preliminary data.</text>
</comment>
<evidence type="ECO:0000256" key="5">
    <source>
        <dbReference type="ARBA" id="ARBA00039250"/>
    </source>
</evidence>
<evidence type="ECO:0000256" key="1">
    <source>
        <dbReference type="ARBA" id="ARBA00008876"/>
    </source>
</evidence>
<comment type="subunit">
    <text evidence="2">Heterotetramer of two alpha and two beta subunits.</text>
</comment>
<comment type="similarity">
    <text evidence="1">Belongs to the class-I fumarase family.</text>
</comment>
<dbReference type="AlphaFoldDB" id="A0A7Y9LN12"/>
<dbReference type="PANTHER" id="PTHR43351">
    <property type="entry name" value="L(+)-TARTRATE DEHYDRATASE SUBUNIT BETA"/>
    <property type="match status" value="1"/>
</dbReference>
<dbReference type="Gene3D" id="3.20.130.10">
    <property type="entry name" value="Fe-S hydro-lyase, tartrate dehydratase beta-type, catalytic domain"/>
    <property type="match status" value="1"/>
</dbReference>
<evidence type="ECO:0000259" key="7">
    <source>
        <dbReference type="Pfam" id="PF05683"/>
    </source>
</evidence>
<proteinExistence type="inferred from homology"/>
<dbReference type="GO" id="GO:0008730">
    <property type="term" value="F:L(+)-tartrate dehydratase activity"/>
    <property type="evidence" value="ECO:0007669"/>
    <property type="project" value="UniProtKB-EC"/>
</dbReference>